<dbReference type="SUPFAM" id="SSF48452">
    <property type="entry name" value="TPR-like"/>
    <property type="match status" value="1"/>
</dbReference>
<evidence type="ECO:0000256" key="3">
    <source>
        <dbReference type="ARBA" id="ARBA00022475"/>
    </source>
</evidence>
<dbReference type="GO" id="GO:0005524">
    <property type="term" value="F:ATP binding"/>
    <property type="evidence" value="ECO:0007669"/>
    <property type="project" value="UniProtKB-KW"/>
</dbReference>
<dbReference type="GO" id="GO:0004674">
    <property type="term" value="F:protein serine/threonine kinase activity"/>
    <property type="evidence" value="ECO:0007669"/>
    <property type="project" value="UniProtKB-KW"/>
</dbReference>
<feature type="domain" description="Protein kinase" evidence="12">
    <location>
        <begin position="1"/>
        <end position="278"/>
    </location>
</feature>
<dbReference type="SUPFAM" id="SSF56112">
    <property type="entry name" value="Protein kinase-like (PK-like)"/>
    <property type="match status" value="1"/>
</dbReference>
<comment type="subcellular location">
    <subcellularLocation>
        <location evidence="1">Cell membrane</location>
        <topology evidence="1">Lipid-anchor</topology>
    </subcellularLocation>
</comment>
<proteinExistence type="inferred from homology"/>
<dbReference type="FunFam" id="1.25.40.10:FF:000016">
    <property type="entry name" value="probable serine/threonine-protein kinase At4g35230"/>
    <property type="match status" value="1"/>
</dbReference>
<dbReference type="InterPro" id="IPR000719">
    <property type="entry name" value="Prot_kinase_dom"/>
</dbReference>
<evidence type="ECO:0000256" key="1">
    <source>
        <dbReference type="ARBA" id="ARBA00004193"/>
    </source>
</evidence>
<evidence type="ECO:0000313" key="13">
    <source>
        <dbReference type="EMBL" id="MBA0794689.1"/>
    </source>
</evidence>
<evidence type="ECO:0000256" key="7">
    <source>
        <dbReference type="ARBA" id="ARBA00022741"/>
    </source>
</evidence>
<reference evidence="13 14" key="1">
    <citation type="journal article" date="2019" name="Genome Biol. Evol.">
        <title>Insights into the evolution of the New World diploid cottons (Gossypium, subgenus Houzingenia) based on genome sequencing.</title>
        <authorList>
            <person name="Grover C.E."/>
            <person name="Arick M.A. 2nd"/>
            <person name="Thrash A."/>
            <person name="Conover J.L."/>
            <person name="Sanders W.S."/>
            <person name="Peterson D.G."/>
            <person name="Frelichowski J.E."/>
            <person name="Scheffler J.A."/>
            <person name="Scheffler B.E."/>
            <person name="Wendel J.F."/>
        </authorList>
    </citation>
    <scope>NUCLEOTIDE SEQUENCE [LARGE SCALE GENOMIC DNA]</scope>
    <source>
        <strain evidence="13">0</strain>
        <tissue evidence="13">Leaf</tissue>
    </source>
</reference>
<evidence type="ECO:0000259" key="12">
    <source>
        <dbReference type="PROSITE" id="PS50011"/>
    </source>
</evidence>
<dbReference type="Gene3D" id="1.25.40.10">
    <property type="entry name" value="Tetratricopeptide repeat domain"/>
    <property type="match status" value="1"/>
</dbReference>
<evidence type="ECO:0000256" key="11">
    <source>
        <dbReference type="ARBA" id="ARBA00023288"/>
    </source>
</evidence>
<keyword evidence="11" id="KW-0449">Lipoprotein</keyword>
<evidence type="ECO:0000256" key="8">
    <source>
        <dbReference type="ARBA" id="ARBA00022777"/>
    </source>
</evidence>
<dbReference type="PANTHER" id="PTHR45863">
    <property type="entry name" value="SERINE/THREONINE-PROTEIN KINASE BSK5"/>
    <property type="match status" value="1"/>
</dbReference>
<keyword evidence="14" id="KW-1185">Reference proteome</keyword>
<evidence type="ECO:0000256" key="10">
    <source>
        <dbReference type="ARBA" id="ARBA00023136"/>
    </source>
</evidence>
<dbReference type="Pfam" id="PF07714">
    <property type="entry name" value="PK_Tyr_Ser-Thr"/>
    <property type="match status" value="1"/>
</dbReference>
<dbReference type="FunFam" id="1.10.510.10:FF:000069">
    <property type="entry name" value="probable serine/threonine-protein kinase At5g41260"/>
    <property type="match status" value="1"/>
</dbReference>
<evidence type="ECO:0000256" key="2">
    <source>
        <dbReference type="ARBA" id="ARBA00008684"/>
    </source>
</evidence>
<evidence type="ECO:0000256" key="6">
    <source>
        <dbReference type="ARBA" id="ARBA00022707"/>
    </source>
</evidence>
<keyword evidence="9" id="KW-0067">ATP-binding</keyword>
<accession>A0A7J9GAT6</accession>
<dbReference type="InterPro" id="IPR001245">
    <property type="entry name" value="Ser-Thr/Tyr_kinase_cat_dom"/>
</dbReference>
<dbReference type="AlphaFoldDB" id="A0A7J9GAT6"/>
<dbReference type="InterPro" id="IPR058209">
    <property type="entry name" value="TPR_BSK1_C"/>
</dbReference>
<keyword evidence="8" id="KW-0418">Kinase</keyword>
<dbReference type="InterPro" id="IPR045845">
    <property type="entry name" value="BSK"/>
</dbReference>
<sequence length="444" mass="49982">MGARCSKLSLCCCCPSNINDSSNLENEKESLPGFIEYSLDQLKAATSGFCTDNIVSEHGEKAPNVVYRGKLDGEDRLVAVKRFNRSAWPDPRQFLVYIYWEIQHMKWAMRLRVALFLAQALEYCSCRGRALYHDLNAYRILFDQDGNPRLSSFGLMKNSRDGKSYSTNLAFAPPEYLRTGRVIPESVVYSFGTLLLDLLSGKHIPPSHALDLIRGKNFLMLMDSCLEGQFSNDDGTEIVRLASRCLQYEPRERPNMKSLVTALTPLQKETEVPSHVLIGISHEKTSLKHTMSLTPLGEACSRMDLTAIHEILEEIGYKDDEGTANELSFQMWTDKIQETLNSKKNGDTAFRAKDFGTAIECYTHFIDSETMVSPTVLARRCLCYMMNDMPQEALGDAMQAQVISPEWPAAFYLQAAALFSLGMDNDAKETLKDGTNLEAKNHRN</sequence>
<organism evidence="13 14">
    <name type="scientific">Gossypium harknessii</name>
    <dbReference type="NCBI Taxonomy" id="34285"/>
    <lineage>
        <taxon>Eukaryota</taxon>
        <taxon>Viridiplantae</taxon>
        <taxon>Streptophyta</taxon>
        <taxon>Embryophyta</taxon>
        <taxon>Tracheophyta</taxon>
        <taxon>Spermatophyta</taxon>
        <taxon>Magnoliopsida</taxon>
        <taxon>eudicotyledons</taxon>
        <taxon>Gunneridae</taxon>
        <taxon>Pentapetalae</taxon>
        <taxon>rosids</taxon>
        <taxon>malvids</taxon>
        <taxon>Malvales</taxon>
        <taxon>Malvaceae</taxon>
        <taxon>Malvoideae</taxon>
        <taxon>Gossypium</taxon>
    </lineage>
</organism>
<dbReference type="OrthoDB" id="2335338at2759"/>
<keyword evidence="5" id="KW-0808">Transferase</keyword>
<comment type="caution">
    <text evidence="13">The sequence shown here is derived from an EMBL/GenBank/DDBJ whole genome shotgun (WGS) entry which is preliminary data.</text>
</comment>
<keyword evidence="4" id="KW-0723">Serine/threonine-protein kinase</keyword>
<evidence type="ECO:0000313" key="14">
    <source>
        <dbReference type="Proteomes" id="UP000593560"/>
    </source>
</evidence>
<dbReference type="Proteomes" id="UP000593560">
    <property type="component" value="Unassembled WGS sequence"/>
</dbReference>
<comment type="similarity">
    <text evidence="2">Belongs to the protein kinase superfamily. Ser/Thr protein kinase family.</text>
</comment>
<keyword evidence="6" id="KW-0519">Myristate</keyword>
<dbReference type="GO" id="GO:0005886">
    <property type="term" value="C:plasma membrane"/>
    <property type="evidence" value="ECO:0007669"/>
    <property type="project" value="UniProtKB-SubCell"/>
</dbReference>
<dbReference type="PROSITE" id="PS50011">
    <property type="entry name" value="PROTEIN_KINASE_DOM"/>
    <property type="match status" value="1"/>
</dbReference>
<dbReference type="InterPro" id="IPR011990">
    <property type="entry name" value="TPR-like_helical_dom_sf"/>
</dbReference>
<evidence type="ECO:0000256" key="5">
    <source>
        <dbReference type="ARBA" id="ARBA00022679"/>
    </source>
</evidence>
<dbReference type="PANTHER" id="PTHR45863:SF7">
    <property type="entry name" value="SERINE_THREONINE-PROTEIN KINASE BSK5"/>
    <property type="match status" value="1"/>
</dbReference>
<keyword evidence="7" id="KW-0547">Nucleotide-binding</keyword>
<evidence type="ECO:0000256" key="4">
    <source>
        <dbReference type="ARBA" id="ARBA00022527"/>
    </source>
</evidence>
<evidence type="ECO:0000256" key="9">
    <source>
        <dbReference type="ARBA" id="ARBA00022840"/>
    </source>
</evidence>
<protein>
    <recommendedName>
        <fullName evidence="12">Protein kinase domain-containing protein</fullName>
    </recommendedName>
</protein>
<dbReference type="InterPro" id="IPR011009">
    <property type="entry name" value="Kinase-like_dom_sf"/>
</dbReference>
<keyword evidence="3" id="KW-1003">Cell membrane</keyword>
<dbReference type="EMBL" id="JABFAD010000003">
    <property type="protein sequence ID" value="MBA0794689.1"/>
    <property type="molecule type" value="Genomic_DNA"/>
</dbReference>
<keyword evidence="10" id="KW-0472">Membrane</keyword>
<gene>
    <name evidence="13" type="ORF">Gohar_018996</name>
</gene>
<dbReference type="Pfam" id="PF25575">
    <property type="entry name" value="TPR_BSK1_C"/>
    <property type="match status" value="1"/>
</dbReference>
<name>A0A7J9GAT6_9ROSI</name>
<dbReference type="Gene3D" id="1.10.510.10">
    <property type="entry name" value="Transferase(Phosphotransferase) domain 1"/>
    <property type="match status" value="1"/>
</dbReference>
<dbReference type="GO" id="GO:0009742">
    <property type="term" value="P:brassinosteroid mediated signaling pathway"/>
    <property type="evidence" value="ECO:0007669"/>
    <property type="project" value="InterPro"/>
</dbReference>